<organism evidence="1 2">
    <name type="scientific">candidate division WS6 bacterium GW2011_GWC1_36_11</name>
    <dbReference type="NCBI Taxonomy" id="1619090"/>
    <lineage>
        <taxon>Bacteria</taxon>
        <taxon>Candidatus Dojkabacteria</taxon>
    </lineage>
</organism>
<dbReference type="EMBL" id="LBRE01000017">
    <property type="protein sequence ID" value="KKP92277.1"/>
    <property type="molecule type" value="Genomic_DNA"/>
</dbReference>
<evidence type="ECO:0000313" key="2">
    <source>
        <dbReference type="Proteomes" id="UP000034140"/>
    </source>
</evidence>
<dbReference type="Proteomes" id="UP000034140">
    <property type="component" value="Unassembled WGS sequence"/>
</dbReference>
<protein>
    <submittedName>
        <fullName evidence="1">Uncharacterized protein</fullName>
    </submittedName>
</protein>
<dbReference type="AlphaFoldDB" id="A0A0G0GKY7"/>
<accession>A0A0G0GKY7</accession>
<proteinExistence type="predicted"/>
<gene>
    <name evidence="1" type="ORF">UR96_C0017G0009</name>
</gene>
<reference evidence="1 2" key="1">
    <citation type="journal article" date="2015" name="Nature">
        <title>rRNA introns, odd ribosomes, and small enigmatic genomes across a large radiation of phyla.</title>
        <authorList>
            <person name="Brown C.T."/>
            <person name="Hug L.A."/>
            <person name="Thomas B.C."/>
            <person name="Sharon I."/>
            <person name="Castelle C.J."/>
            <person name="Singh A."/>
            <person name="Wilkins M.J."/>
            <person name="Williams K.H."/>
            <person name="Banfield J.F."/>
        </authorList>
    </citation>
    <scope>NUCLEOTIDE SEQUENCE [LARGE SCALE GENOMIC DNA]</scope>
</reference>
<sequence length="84" mass="9812">MINDKVSALCFAEKNFLSGGLEITDLISYITFFRVRELLSKNKEIGIPLIWNKIKEKKALRLVTEEEIKEFFGIEVNEVYKDLK</sequence>
<evidence type="ECO:0000313" key="1">
    <source>
        <dbReference type="EMBL" id="KKP92277.1"/>
    </source>
</evidence>
<name>A0A0G0GKY7_9BACT</name>
<comment type="caution">
    <text evidence="1">The sequence shown here is derived from an EMBL/GenBank/DDBJ whole genome shotgun (WGS) entry which is preliminary data.</text>
</comment>